<dbReference type="InterPro" id="IPR050278">
    <property type="entry name" value="Serine_Prot_S9B/DPPIV"/>
</dbReference>
<evidence type="ECO:0000313" key="3">
    <source>
        <dbReference type="EMBL" id="MFC4311361.1"/>
    </source>
</evidence>
<dbReference type="EMBL" id="JBHSDU010000003">
    <property type="protein sequence ID" value="MFC4311361.1"/>
    <property type="molecule type" value="Genomic_DNA"/>
</dbReference>
<dbReference type="InterPro" id="IPR053536">
    <property type="entry name" value="Lasso_peptide_isopeptidase"/>
</dbReference>
<gene>
    <name evidence="3" type="ORF">ACFPN2_19840</name>
</gene>
<dbReference type="Pfam" id="PF00326">
    <property type="entry name" value="Peptidase_S9"/>
    <property type="match status" value="1"/>
</dbReference>
<dbReference type="InterPro" id="IPR029058">
    <property type="entry name" value="AB_hydrolase_fold"/>
</dbReference>
<dbReference type="PANTHER" id="PTHR11731:SF193">
    <property type="entry name" value="DIPEPTIDYL PEPTIDASE 9"/>
    <property type="match status" value="1"/>
</dbReference>
<dbReference type="Gene3D" id="2.120.10.30">
    <property type="entry name" value="TolB, C-terminal domain"/>
    <property type="match status" value="1"/>
</dbReference>
<accession>A0ABV8SV08</accession>
<dbReference type="PANTHER" id="PTHR11731">
    <property type="entry name" value="PROTEASE FAMILY S9B,C DIPEPTIDYL-PEPTIDASE IV-RELATED"/>
    <property type="match status" value="1"/>
</dbReference>
<evidence type="ECO:0000259" key="2">
    <source>
        <dbReference type="Pfam" id="PF00326"/>
    </source>
</evidence>
<feature type="domain" description="Peptidase S9 prolyl oligopeptidase catalytic" evidence="2">
    <location>
        <begin position="509"/>
        <end position="667"/>
    </location>
</feature>
<organism evidence="3 4">
    <name type="scientific">Steroidobacter flavus</name>
    <dbReference type="NCBI Taxonomy" id="1842136"/>
    <lineage>
        <taxon>Bacteria</taxon>
        <taxon>Pseudomonadati</taxon>
        <taxon>Pseudomonadota</taxon>
        <taxon>Gammaproteobacteria</taxon>
        <taxon>Steroidobacterales</taxon>
        <taxon>Steroidobacteraceae</taxon>
        <taxon>Steroidobacter</taxon>
    </lineage>
</organism>
<feature type="chain" id="PRO_5047303439" evidence="1">
    <location>
        <begin position="22"/>
        <end position="700"/>
    </location>
</feature>
<keyword evidence="4" id="KW-1185">Reference proteome</keyword>
<feature type="signal peptide" evidence="1">
    <location>
        <begin position="1"/>
        <end position="21"/>
    </location>
</feature>
<dbReference type="SUPFAM" id="SSF82171">
    <property type="entry name" value="DPP6 N-terminal domain-like"/>
    <property type="match status" value="1"/>
</dbReference>
<keyword evidence="1" id="KW-0732">Signal</keyword>
<dbReference type="InterPro" id="IPR011042">
    <property type="entry name" value="6-blade_b-propeller_TolB-like"/>
</dbReference>
<protein>
    <submittedName>
        <fullName evidence="3">Atxe2 family lasso peptide isopeptidase</fullName>
    </submittedName>
</protein>
<evidence type="ECO:0000313" key="4">
    <source>
        <dbReference type="Proteomes" id="UP001595904"/>
    </source>
</evidence>
<name>A0ABV8SV08_9GAMM</name>
<dbReference type="Proteomes" id="UP001595904">
    <property type="component" value="Unassembled WGS sequence"/>
</dbReference>
<sequence length="700" mass="77706">MSSWRWFVSFAILAVCAIASADDARSVTADDLSALRRIDSLRLSPDRQSFAVLVRQADAAANDYRLEWFVGKVQGGPLVAVGAGGDVRLKVGPTQAYGGFEQPAVRWSPDGRWIAYPVLHDGEIQLWRSSVDGSARVRLTHNAADVREFEWNAAGTALYFNVGSAREELRARELTKQRNGYHYDTDLRSFTDLMGLRAPPADKASTAWVVAIDDGRERLATDAERDEFKRLQTVSGGGFRPNAAGAFAERADGAQAVARLNESRLMSRLEFVPVPTAQSKSMQCAAEECSGYIDRVWWADQNTVLFLRREGLAFAAIGLYAWRPASGKVSVVTRTQDDFLQYCELGAGMQLICARETPSAPPHVAAVDGKSGKVRVVGDINPEFRNIALGKVERIEWNTPEFPWSVPGGRLHGMFPERAYGYILYPPDFQPTRKYPLFVAPYAATGFDNISNREYALHAMAARGFVVLNANFPSATPEAPARFGRDYSKLGFSAELGFPFLSMYMESTVRALDLVIARGFVDERRVGIGGVSHGASTPMYLLLKHDRIAAAAISGGIWSQLEYYWATPYAASTGFGEGWFVKPVGEGLDFWKQIDLADNVETIEAPLLINTPATETYSLIRLMKHMREAGKPYDAYVFPQETHIKWQAAHLRACMERNLDWFSFWLQSYEDPAPAKADQYARWRGLRSPAATKARPSDTP</sequence>
<evidence type="ECO:0000256" key="1">
    <source>
        <dbReference type="SAM" id="SignalP"/>
    </source>
</evidence>
<comment type="caution">
    <text evidence="3">The sequence shown here is derived from an EMBL/GenBank/DDBJ whole genome shotgun (WGS) entry which is preliminary data.</text>
</comment>
<dbReference type="NCBIfam" id="NF033523">
    <property type="entry name" value="lasso_peptidase"/>
    <property type="match status" value="1"/>
</dbReference>
<reference evidence="4" key="1">
    <citation type="journal article" date="2019" name="Int. J. Syst. Evol. Microbiol.">
        <title>The Global Catalogue of Microorganisms (GCM) 10K type strain sequencing project: providing services to taxonomists for standard genome sequencing and annotation.</title>
        <authorList>
            <consortium name="The Broad Institute Genomics Platform"/>
            <consortium name="The Broad Institute Genome Sequencing Center for Infectious Disease"/>
            <person name="Wu L."/>
            <person name="Ma J."/>
        </authorList>
    </citation>
    <scope>NUCLEOTIDE SEQUENCE [LARGE SCALE GENOMIC DNA]</scope>
    <source>
        <strain evidence="4">CGMCC 1.10759</strain>
    </source>
</reference>
<dbReference type="Gene3D" id="3.40.50.1820">
    <property type="entry name" value="alpha/beta hydrolase"/>
    <property type="match status" value="1"/>
</dbReference>
<proteinExistence type="predicted"/>
<dbReference type="SUPFAM" id="SSF53474">
    <property type="entry name" value="alpha/beta-Hydrolases"/>
    <property type="match status" value="1"/>
</dbReference>
<dbReference type="RefSeq" id="WP_380599632.1">
    <property type="nucleotide sequence ID" value="NZ_JBHSDU010000003.1"/>
</dbReference>
<dbReference type="InterPro" id="IPR001375">
    <property type="entry name" value="Peptidase_S9_cat"/>
</dbReference>